<name>A0ABM9M6I7_9MYCO</name>
<organism evidence="3 4">
    <name type="scientific">[Mycobacterium] burgundiense</name>
    <dbReference type="NCBI Taxonomy" id="3064286"/>
    <lineage>
        <taxon>Bacteria</taxon>
        <taxon>Bacillati</taxon>
        <taxon>Actinomycetota</taxon>
        <taxon>Actinomycetes</taxon>
        <taxon>Mycobacteriales</taxon>
        <taxon>Mycobacteriaceae</taxon>
        <taxon>Mycolicibacterium</taxon>
    </lineage>
</organism>
<protein>
    <submittedName>
        <fullName evidence="3">MCE family protein</fullName>
    </submittedName>
</protein>
<evidence type="ECO:0000259" key="2">
    <source>
        <dbReference type="Pfam" id="PF11887"/>
    </source>
</evidence>
<evidence type="ECO:0000313" key="3">
    <source>
        <dbReference type="EMBL" id="CAJ1510756.1"/>
    </source>
</evidence>
<dbReference type="InterPro" id="IPR003399">
    <property type="entry name" value="Mce/MlaD"/>
</dbReference>
<gene>
    <name evidence="3" type="ORF">MU0053_004770</name>
</gene>
<proteinExistence type="predicted"/>
<dbReference type="InterPro" id="IPR005693">
    <property type="entry name" value="Mce"/>
</dbReference>
<dbReference type="NCBIfam" id="TIGR00996">
    <property type="entry name" value="Mtu_fam_mce"/>
    <property type="match status" value="1"/>
</dbReference>
<reference evidence="3 4" key="1">
    <citation type="submission" date="2023-08" db="EMBL/GenBank/DDBJ databases">
        <authorList>
            <person name="Folkvardsen B D."/>
            <person name="Norman A."/>
        </authorList>
    </citation>
    <scope>NUCLEOTIDE SEQUENCE [LARGE SCALE GENOMIC DNA]</scope>
    <source>
        <strain evidence="3 4">Mu0053</strain>
    </source>
</reference>
<dbReference type="InterPro" id="IPR024516">
    <property type="entry name" value="Mce_C"/>
</dbReference>
<evidence type="ECO:0000313" key="4">
    <source>
        <dbReference type="Proteomes" id="UP001190465"/>
    </source>
</evidence>
<dbReference type="InterPro" id="IPR052336">
    <property type="entry name" value="MlaD_Phospholipid_Transporter"/>
</dbReference>
<sequence>MTRSSRAGLKFGAFATVALVLTALLIAVFGQYRMGASIAYGAVFTDASGLKTGDSVRAAGLRVGTVTNLAMQADNTVLVEFDTDREVVLTGQSTAAVRYLNLVGDRYLEVLDAPGPLAPMPAGSRIPLQRTTPALDLDQLLGGLRPVIRGLDPREVNALTASLVQVFQGQGGTLESVLSRSAVFSDELADSSETVELLIDSLNSVMATLRTDGDALGQAVDRFQRLVSGLAQDRDPIGAAIDSLSTGTAAIADLLGGVRPPLAETVAQLERVAPLLEQDKGRLDAALTKAPENYRKLGRLGAYGSWLNYYICELSFRVSDLEGRTVVIPWTKQDSGRCSEP</sequence>
<accession>A0ABM9M6I7</accession>
<dbReference type="Pfam" id="PF02470">
    <property type="entry name" value="MlaD"/>
    <property type="match status" value="1"/>
</dbReference>
<feature type="domain" description="Mce/MlaD" evidence="1">
    <location>
        <begin position="40"/>
        <end position="110"/>
    </location>
</feature>
<dbReference type="Pfam" id="PF11887">
    <property type="entry name" value="Mce4_CUP1"/>
    <property type="match status" value="1"/>
</dbReference>
<evidence type="ECO:0000259" key="1">
    <source>
        <dbReference type="Pfam" id="PF02470"/>
    </source>
</evidence>
<dbReference type="EMBL" id="OY726397">
    <property type="protein sequence ID" value="CAJ1510756.1"/>
    <property type="molecule type" value="Genomic_DNA"/>
</dbReference>
<dbReference type="PANTHER" id="PTHR33371">
    <property type="entry name" value="INTERMEMBRANE PHOSPHOLIPID TRANSPORT SYSTEM BINDING PROTEIN MLAD-RELATED"/>
    <property type="match status" value="1"/>
</dbReference>
<dbReference type="RefSeq" id="WP_308480037.1">
    <property type="nucleotide sequence ID" value="NZ_OY726397.1"/>
</dbReference>
<dbReference type="Proteomes" id="UP001190465">
    <property type="component" value="Chromosome"/>
</dbReference>
<keyword evidence="4" id="KW-1185">Reference proteome</keyword>
<feature type="domain" description="Mammalian cell entry C-terminal" evidence="2">
    <location>
        <begin position="119"/>
        <end position="305"/>
    </location>
</feature>
<dbReference type="PANTHER" id="PTHR33371:SF17">
    <property type="entry name" value="MCE-FAMILY PROTEIN MCE1B"/>
    <property type="match status" value="1"/>
</dbReference>